<reference evidence="14" key="1">
    <citation type="journal article" date="2020" name="Ecol. Evol.">
        <title>Genome structure and content of the rice root-knot nematode (Meloidogyne graminicola).</title>
        <authorList>
            <person name="Phan N.T."/>
            <person name="Danchin E.G.J."/>
            <person name="Klopp C."/>
            <person name="Perfus-Barbeoch L."/>
            <person name="Kozlowski D.K."/>
            <person name="Koutsovoulos G.D."/>
            <person name="Lopez-Roques C."/>
            <person name="Bouchez O."/>
            <person name="Zahm M."/>
            <person name="Besnard G."/>
            <person name="Bellafiore S."/>
        </authorList>
    </citation>
    <scope>NUCLEOTIDE SEQUENCE</scope>
    <source>
        <strain evidence="14">VN-18</strain>
    </source>
</reference>
<dbReference type="Proteomes" id="UP000605970">
    <property type="component" value="Unassembled WGS sequence"/>
</dbReference>
<keyword evidence="10 12" id="KW-0472">Membrane</keyword>
<evidence type="ECO:0000256" key="9">
    <source>
        <dbReference type="ARBA" id="ARBA00023065"/>
    </source>
</evidence>
<feature type="transmembrane region" description="Helical" evidence="12">
    <location>
        <begin position="274"/>
        <end position="302"/>
    </location>
</feature>
<evidence type="ECO:0000256" key="12">
    <source>
        <dbReference type="RuleBase" id="RU010713"/>
    </source>
</evidence>
<keyword evidence="4" id="KW-1003">Cell membrane</keyword>
<dbReference type="Pfam" id="PF00876">
    <property type="entry name" value="Innexin"/>
    <property type="match status" value="1"/>
</dbReference>
<proteinExistence type="inferred from homology"/>
<feature type="compositionally biased region" description="Polar residues" evidence="13">
    <location>
        <begin position="541"/>
        <end position="555"/>
    </location>
</feature>
<evidence type="ECO:0000313" key="15">
    <source>
        <dbReference type="Proteomes" id="UP000605970"/>
    </source>
</evidence>
<dbReference type="PROSITE" id="PS51013">
    <property type="entry name" value="PANNEXIN"/>
    <property type="match status" value="1"/>
</dbReference>
<evidence type="ECO:0000256" key="10">
    <source>
        <dbReference type="ARBA" id="ARBA00023136"/>
    </source>
</evidence>
<keyword evidence="9 12" id="KW-0406">Ion transport</keyword>
<organism evidence="14 15">
    <name type="scientific">Meloidogyne graminicola</name>
    <dbReference type="NCBI Taxonomy" id="189291"/>
    <lineage>
        <taxon>Eukaryota</taxon>
        <taxon>Metazoa</taxon>
        <taxon>Ecdysozoa</taxon>
        <taxon>Nematoda</taxon>
        <taxon>Chromadorea</taxon>
        <taxon>Rhabditida</taxon>
        <taxon>Tylenchina</taxon>
        <taxon>Tylenchomorpha</taxon>
        <taxon>Tylenchoidea</taxon>
        <taxon>Meloidogynidae</taxon>
        <taxon>Meloidogyninae</taxon>
        <taxon>Meloidogyne</taxon>
    </lineage>
</organism>
<evidence type="ECO:0000256" key="13">
    <source>
        <dbReference type="SAM" id="MobiDB-lite"/>
    </source>
</evidence>
<evidence type="ECO:0000256" key="11">
    <source>
        <dbReference type="ARBA" id="ARBA00023303"/>
    </source>
</evidence>
<evidence type="ECO:0000256" key="1">
    <source>
        <dbReference type="ARBA" id="ARBA00004610"/>
    </source>
</evidence>
<feature type="region of interest" description="Disordered" evidence="13">
    <location>
        <begin position="516"/>
        <end position="575"/>
    </location>
</feature>
<evidence type="ECO:0000256" key="5">
    <source>
        <dbReference type="ARBA" id="ARBA00022692"/>
    </source>
</evidence>
<dbReference type="OrthoDB" id="5867527at2759"/>
<keyword evidence="11 12" id="KW-0407">Ion channel</keyword>
<comment type="subcellular location">
    <subcellularLocation>
        <location evidence="1">Cell junction</location>
        <location evidence="1">Gap junction</location>
    </subcellularLocation>
    <subcellularLocation>
        <location evidence="2 12">Cell membrane</location>
        <topology evidence="2 12">Multi-pass membrane protein</topology>
    </subcellularLocation>
</comment>
<dbReference type="AlphaFoldDB" id="A0A8S9ZEU2"/>
<protein>
    <recommendedName>
        <fullName evidence="12">Innexin</fullName>
    </recommendedName>
</protein>
<name>A0A8S9ZEU2_9BILA</name>
<evidence type="ECO:0000256" key="2">
    <source>
        <dbReference type="ARBA" id="ARBA00004651"/>
    </source>
</evidence>
<evidence type="ECO:0000256" key="8">
    <source>
        <dbReference type="ARBA" id="ARBA00022989"/>
    </source>
</evidence>
<evidence type="ECO:0000256" key="6">
    <source>
        <dbReference type="ARBA" id="ARBA00022868"/>
    </source>
</evidence>
<evidence type="ECO:0000256" key="4">
    <source>
        <dbReference type="ARBA" id="ARBA00022475"/>
    </source>
</evidence>
<evidence type="ECO:0000313" key="14">
    <source>
        <dbReference type="EMBL" id="KAF7630942.1"/>
    </source>
</evidence>
<accession>A0A8S9ZEU2</accession>
<dbReference type="GO" id="GO:0005243">
    <property type="term" value="F:gap junction channel activity"/>
    <property type="evidence" value="ECO:0007669"/>
    <property type="project" value="TreeGrafter"/>
</dbReference>
<dbReference type="EMBL" id="JABEBT010000124">
    <property type="protein sequence ID" value="KAF7630942.1"/>
    <property type="molecule type" value="Genomic_DNA"/>
</dbReference>
<comment type="similarity">
    <text evidence="12">Belongs to the pannexin family.</text>
</comment>
<feature type="transmembrane region" description="Helical" evidence="12">
    <location>
        <begin position="26"/>
        <end position="45"/>
    </location>
</feature>
<keyword evidence="8 12" id="KW-1133">Transmembrane helix</keyword>
<evidence type="ECO:0000256" key="3">
    <source>
        <dbReference type="ARBA" id="ARBA00022448"/>
    </source>
</evidence>
<keyword evidence="15" id="KW-1185">Reference proteome</keyword>
<dbReference type="GO" id="GO:0005921">
    <property type="term" value="C:gap junction"/>
    <property type="evidence" value="ECO:0007669"/>
    <property type="project" value="UniProtKB-SubCell"/>
</dbReference>
<sequence>MLGIPLLSTYIQRIVKVQSVSDSVDWLNYYCTSLLLAFFALAISAKQYFGSPIQCFTPNEFKGSWEKYAENYCFVSNAYYVPFKDEIPRDLIQRQDQISYYRWVPVVLALQALLFWLPNWLWNILHKQTAINPRGLLNEAEKSRRLYGVDRDKEIGQIASFVSDTLSTFLPDEKYGYWSRRSLGLNATFLYLTLKLLYVLNCFGQLIILNRFLGGEFHSWAWKTVIDLFKGTDWGESPLFPRVILCDFSIRSLANLQRHTIQCVMMLNMINEKLYFFLNFWFLFVGIVTLVNFFYYFAILLLPKMRTNFVRQNINKHEQKLRGFGRRELRRYVQFRLHPDGILLLLFMRQQIGGRFTYDLLNELLRLHWLAQTTGILRHSKLDDHIDKGTDGFESTNSPASTKARQGDVFLLDDQQEDSFSRQNTYKPTVYGHLLGYTNNKNMDIQTSSMPISQVFSTMNLTAFNSVSLLRAISGTASPTNVGLPSKLTENQYSAPPKLQLIDGNDDTRTQSKEHYVNATPLMQSRRSKSPLVTGLGSISGKRSTSHPLDSLDSQTNKDDVKTINNNETNISFDV</sequence>
<evidence type="ECO:0000256" key="7">
    <source>
        <dbReference type="ARBA" id="ARBA00022949"/>
    </source>
</evidence>
<feature type="transmembrane region" description="Helical" evidence="12">
    <location>
        <begin position="100"/>
        <end position="117"/>
    </location>
</feature>
<dbReference type="PANTHER" id="PTHR11893">
    <property type="entry name" value="INNEXIN"/>
    <property type="match status" value="1"/>
</dbReference>
<dbReference type="GO" id="GO:0005886">
    <property type="term" value="C:plasma membrane"/>
    <property type="evidence" value="ECO:0007669"/>
    <property type="project" value="UniProtKB-SubCell"/>
</dbReference>
<keyword evidence="5 12" id="KW-0812">Transmembrane</keyword>
<feature type="transmembrane region" description="Helical" evidence="12">
    <location>
        <begin position="189"/>
        <end position="209"/>
    </location>
</feature>
<dbReference type="PANTHER" id="PTHR11893:SF20">
    <property type="entry name" value="INNEXIN-3"/>
    <property type="match status" value="1"/>
</dbReference>
<dbReference type="InterPro" id="IPR000990">
    <property type="entry name" value="Innexin"/>
</dbReference>
<comment type="function">
    <text evidence="12">Structural component of the gap junctions.</text>
</comment>
<comment type="caution">
    <text evidence="14">The sequence shown here is derived from an EMBL/GenBank/DDBJ whole genome shotgun (WGS) entry which is preliminary data.</text>
</comment>
<keyword evidence="6" id="KW-0303">Gap junction</keyword>
<keyword evidence="7" id="KW-0965">Cell junction</keyword>
<gene>
    <name evidence="12" type="primary">inx</name>
    <name evidence="14" type="ORF">Mgra_00008811</name>
</gene>
<dbReference type="GO" id="GO:0034220">
    <property type="term" value="P:monoatomic ion transmembrane transport"/>
    <property type="evidence" value="ECO:0007669"/>
    <property type="project" value="UniProtKB-KW"/>
</dbReference>
<keyword evidence="3 12" id="KW-0813">Transport</keyword>
<dbReference type="PRINTS" id="PR01262">
    <property type="entry name" value="INNEXIN"/>
</dbReference>
<feature type="compositionally biased region" description="Polar residues" evidence="13">
    <location>
        <begin position="563"/>
        <end position="575"/>
    </location>
</feature>